<organism evidence="1 2">
    <name type="scientific">Ixodes persulcatus</name>
    <name type="common">Taiga tick</name>
    <dbReference type="NCBI Taxonomy" id="34615"/>
    <lineage>
        <taxon>Eukaryota</taxon>
        <taxon>Metazoa</taxon>
        <taxon>Ecdysozoa</taxon>
        <taxon>Arthropoda</taxon>
        <taxon>Chelicerata</taxon>
        <taxon>Arachnida</taxon>
        <taxon>Acari</taxon>
        <taxon>Parasitiformes</taxon>
        <taxon>Ixodida</taxon>
        <taxon>Ixodoidea</taxon>
        <taxon>Ixodidae</taxon>
        <taxon>Ixodinae</taxon>
        <taxon>Ixodes</taxon>
    </lineage>
</organism>
<comment type="caution">
    <text evidence="1">The sequence shown here is derived from an EMBL/GenBank/DDBJ whole genome shotgun (WGS) entry which is preliminary data.</text>
</comment>
<evidence type="ECO:0000313" key="2">
    <source>
        <dbReference type="Proteomes" id="UP000805193"/>
    </source>
</evidence>
<dbReference type="Proteomes" id="UP000805193">
    <property type="component" value="Unassembled WGS sequence"/>
</dbReference>
<proteinExistence type="predicted"/>
<gene>
    <name evidence="1" type="ORF">HPB47_004170</name>
</gene>
<reference evidence="1 2" key="1">
    <citation type="journal article" date="2020" name="Cell">
        <title>Large-Scale Comparative Analyses of Tick Genomes Elucidate Their Genetic Diversity and Vector Capacities.</title>
        <authorList>
            <consortium name="Tick Genome and Microbiome Consortium (TIGMIC)"/>
            <person name="Jia N."/>
            <person name="Wang J."/>
            <person name="Shi W."/>
            <person name="Du L."/>
            <person name="Sun Y."/>
            <person name="Zhan W."/>
            <person name="Jiang J.F."/>
            <person name="Wang Q."/>
            <person name="Zhang B."/>
            <person name="Ji P."/>
            <person name="Bell-Sakyi L."/>
            <person name="Cui X.M."/>
            <person name="Yuan T.T."/>
            <person name="Jiang B.G."/>
            <person name="Yang W.F."/>
            <person name="Lam T.T."/>
            <person name="Chang Q.C."/>
            <person name="Ding S.J."/>
            <person name="Wang X.J."/>
            <person name="Zhu J.G."/>
            <person name="Ruan X.D."/>
            <person name="Zhao L."/>
            <person name="Wei J.T."/>
            <person name="Ye R.Z."/>
            <person name="Que T.C."/>
            <person name="Du C.H."/>
            <person name="Zhou Y.H."/>
            <person name="Cheng J.X."/>
            <person name="Dai P.F."/>
            <person name="Guo W.B."/>
            <person name="Han X.H."/>
            <person name="Huang E.J."/>
            <person name="Li L.F."/>
            <person name="Wei W."/>
            <person name="Gao Y.C."/>
            <person name="Liu J.Z."/>
            <person name="Shao H.Z."/>
            <person name="Wang X."/>
            <person name="Wang C.C."/>
            <person name="Yang T.C."/>
            <person name="Huo Q.B."/>
            <person name="Li W."/>
            <person name="Chen H.Y."/>
            <person name="Chen S.E."/>
            <person name="Zhou L.G."/>
            <person name="Ni X.B."/>
            <person name="Tian J.H."/>
            <person name="Sheng Y."/>
            <person name="Liu T."/>
            <person name="Pan Y.S."/>
            <person name="Xia L.Y."/>
            <person name="Li J."/>
            <person name="Zhao F."/>
            <person name="Cao W.C."/>
        </authorList>
    </citation>
    <scope>NUCLEOTIDE SEQUENCE [LARGE SCALE GENOMIC DNA]</scope>
    <source>
        <strain evidence="1">Iper-2018</strain>
    </source>
</reference>
<dbReference type="EMBL" id="JABSTQ010010635">
    <property type="protein sequence ID" value="KAG0419362.1"/>
    <property type="molecule type" value="Genomic_DNA"/>
</dbReference>
<keyword evidence="2" id="KW-1185">Reference proteome</keyword>
<protein>
    <submittedName>
        <fullName evidence="1">Uncharacterized protein</fullName>
    </submittedName>
</protein>
<name>A0AC60PHC5_IXOPE</name>
<accession>A0AC60PHC5</accession>
<sequence>MATSGSAPADPSLPKKAAHRVDGDRKHHKIAASEISQHGRRSAARGESKSAATVQGSKAHGPKRSTSHIVPAPNLPAFAYKGHGTARAPSRQASVVDQTAEGHSRLSQRAQNFQEPESNWNTIIMAVSAAVILLIIVLFVVLMNMFKGSGDPNTTTTRKTG</sequence>
<evidence type="ECO:0000313" key="1">
    <source>
        <dbReference type="EMBL" id="KAG0419362.1"/>
    </source>
</evidence>